<dbReference type="Proteomes" id="UP001497623">
    <property type="component" value="Unassembled WGS sequence"/>
</dbReference>
<feature type="transmembrane region" description="Helical" evidence="12">
    <location>
        <begin position="73"/>
        <end position="90"/>
    </location>
</feature>
<reference evidence="13 14" key="1">
    <citation type="submission" date="2024-05" db="EMBL/GenBank/DDBJ databases">
        <authorList>
            <person name="Wallberg A."/>
        </authorList>
    </citation>
    <scope>NUCLEOTIDE SEQUENCE [LARGE SCALE GENOMIC DNA]</scope>
</reference>
<sequence>KKWSHLSAQQVLSGRLARMSVSESTAAFLWQDYLVFGSMLAISAGIGIFFGIIDRKKQDTKEFLMAGKNMGTFPIAMSLVASFMSAITLLGTPSEVYKYGTLYWLIGFSYFLVMPAAAYLYLPVFVDLEVTSAYEYLEIRFHRYIRLLGSGVFILQMVLYMAIVVYAPALALEQVTGLDAILSCALICFVCIFYTTIGGIKAVLWTDTVQ</sequence>
<keyword evidence="5 12" id="KW-0812">Transmembrane</keyword>
<dbReference type="InterPro" id="IPR001734">
    <property type="entry name" value="Na/solute_symporter"/>
</dbReference>
<keyword evidence="4" id="KW-1003">Cell membrane</keyword>
<feature type="transmembrane region" description="Helical" evidence="12">
    <location>
        <begin position="180"/>
        <end position="204"/>
    </location>
</feature>
<dbReference type="Gene3D" id="1.20.1730.10">
    <property type="entry name" value="Sodium/glucose cotransporter"/>
    <property type="match status" value="1"/>
</dbReference>
<keyword evidence="14" id="KW-1185">Reference proteome</keyword>
<dbReference type="InterPro" id="IPR038377">
    <property type="entry name" value="Na/Glc_symporter_sf"/>
</dbReference>
<dbReference type="GO" id="GO:0006814">
    <property type="term" value="P:sodium ion transport"/>
    <property type="evidence" value="ECO:0007669"/>
    <property type="project" value="UniProtKB-KW"/>
</dbReference>
<feature type="transmembrane region" description="Helical" evidence="12">
    <location>
        <begin position="33"/>
        <end position="53"/>
    </location>
</feature>
<evidence type="ECO:0000256" key="7">
    <source>
        <dbReference type="ARBA" id="ARBA00023053"/>
    </source>
</evidence>
<feature type="non-terminal residue" evidence="13">
    <location>
        <position position="1"/>
    </location>
</feature>
<comment type="similarity">
    <text evidence="2 11">Belongs to the sodium:solute symporter (SSF) (TC 2.A.21) family.</text>
</comment>
<dbReference type="PANTHER" id="PTHR42985:SF39">
    <property type="entry name" value="GH10366P"/>
    <property type="match status" value="1"/>
</dbReference>
<proteinExistence type="inferred from homology"/>
<keyword evidence="9 12" id="KW-0472">Membrane</keyword>
<dbReference type="PANTHER" id="PTHR42985">
    <property type="entry name" value="SODIUM-COUPLED MONOCARBOXYLATE TRANSPORTER"/>
    <property type="match status" value="1"/>
</dbReference>
<dbReference type="InterPro" id="IPR051163">
    <property type="entry name" value="Sodium:Solute_Symporter_SSF"/>
</dbReference>
<evidence type="ECO:0000256" key="2">
    <source>
        <dbReference type="ARBA" id="ARBA00006434"/>
    </source>
</evidence>
<feature type="non-terminal residue" evidence="13">
    <location>
        <position position="210"/>
    </location>
</feature>
<dbReference type="PROSITE" id="PS50283">
    <property type="entry name" value="NA_SOLUT_SYMP_3"/>
    <property type="match status" value="1"/>
</dbReference>
<evidence type="ECO:0000256" key="8">
    <source>
        <dbReference type="ARBA" id="ARBA00023065"/>
    </source>
</evidence>
<dbReference type="Pfam" id="PF00474">
    <property type="entry name" value="SSF"/>
    <property type="match status" value="1"/>
</dbReference>
<gene>
    <name evidence="13" type="ORF">MNOR_LOCUS21100</name>
</gene>
<evidence type="ECO:0008006" key="15">
    <source>
        <dbReference type="Google" id="ProtNLM"/>
    </source>
</evidence>
<protein>
    <recommendedName>
        <fullName evidence="15">Sodium-coupled monocarboxylate transporter 1</fullName>
    </recommendedName>
</protein>
<dbReference type="GO" id="GO:0015293">
    <property type="term" value="F:symporter activity"/>
    <property type="evidence" value="ECO:0007669"/>
    <property type="project" value="TreeGrafter"/>
</dbReference>
<name>A0AAV2RA93_MEGNR</name>
<dbReference type="EMBL" id="CAXKWB010016770">
    <property type="protein sequence ID" value="CAL4117051.1"/>
    <property type="molecule type" value="Genomic_DNA"/>
</dbReference>
<evidence type="ECO:0000256" key="11">
    <source>
        <dbReference type="RuleBase" id="RU362091"/>
    </source>
</evidence>
<evidence type="ECO:0000256" key="4">
    <source>
        <dbReference type="ARBA" id="ARBA00022475"/>
    </source>
</evidence>
<keyword evidence="7" id="KW-0915">Sodium</keyword>
<evidence type="ECO:0000256" key="3">
    <source>
        <dbReference type="ARBA" id="ARBA00022448"/>
    </source>
</evidence>
<feature type="transmembrane region" description="Helical" evidence="12">
    <location>
        <begin position="147"/>
        <end position="168"/>
    </location>
</feature>
<evidence type="ECO:0000313" key="13">
    <source>
        <dbReference type="EMBL" id="CAL4117051.1"/>
    </source>
</evidence>
<keyword evidence="10" id="KW-0739">Sodium transport</keyword>
<dbReference type="GO" id="GO:0005886">
    <property type="term" value="C:plasma membrane"/>
    <property type="evidence" value="ECO:0007669"/>
    <property type="project" value="UniProtKB-SubCell"/>
</dbReference>
<accession>A0AAV2RA93</accession>
<feature type="transmembrane region" description="Helical" evidence="12">
    <location>
        <begin position="102"/>
        <end position="126"/>
    </location>
</feature>
<keyword evidence="8" id="KW-0406">Ion transport</keyword>
<keyword evidence="6 12" id="KW-1133">Transmembrane helix</keyword>
<comment type="subcellular location">
    <subcellularLocation>
        <location evidence="1">Cell membrane</location>
        <topology evidence="1">Multi-pass membrane protein</topology>
    </subcellularLocation>
</comment>
<evidence type="ECO:0000256" key="10">
    <source>
        <dbReference type="ARBA" id="ARBA00023201"/>
    </source>
</evidence>
<evidence type="ECO:0000256" key="5">
    <source>
        <dbReference type="ARBA" id="ARBA00022692"/>
    </source>
</evidence>
<evidence type="ECO:0000256" key="9">
    <source>
        <dbReference type="ARBA" id="ARBA00023136"/>
    </source>
</evidence>
<keyword evidence="3" id="KW-0813">Transport</keyword>
<organism evidence="13 14">
    <name type="scientific">Meganyctiphanes norvegica</name>
    <name type="common">Northern krill</name>
    <name type="synonym">Thysanopoda norvegica</name>
    <dbReference type="NCBI Taxonomy" id="48144"/>
    <lineage>
        <taxon>Eukaryota</taxon>
        <taxon>Metazoa</taxon>
        <taxon>Ecdysozoa</taxon>
        <taxon>Arthropoda</taxon>
        <taxon>Crustacea</taxon>
        <taxon>Multicrustacea</taxon>
        <taxon>Malacostraca</taxon>
        <taxon>Eumalacostraca</taxon>
        <taxon>Eucarida</taxon>
        <taxon>Euphausiacea</taxon>
        <taxon>Euphausiidae</taxon>
        <taxon>Meganyctiphanes</taxon>
    </lineage>
</organism>
<evidence type="ECO:0000256" key="1">
    <source>
        <dbReference type="ARBA" id="ARBA00004651"/>
    </source>
</evidence>
<evidence type="ECO:0000256" key="12">
    <source>
        <dbReference type="SAM" id="Phobius"/>
    </source>
</evidence>
<evidence type="ECO:0000256" key="6">
    <source>
        <dbReference type="ARBA" id="ARBA00022989"/>
    </source>
</evidence>
<dbReference type="AlphaFoldDB" id="A0AAV2RA93"/>
<comment type="caution">
    <text evidence="13">The sequence shown here is derived from an EMBL/GenBank/DDBJ whole genome shotgun (WGS) entry which is preliminary data.</text>
</comment>
<evidence type="ECO:0000313" key="14">
    <source>
        <dbReference type="Proteomes" id="UP001497623"/>
    </source>
</evidence>